<dbReference type="AlphaFoldDB" id="A0AAN7V9W8"/>
<evidence type="ECO:0000313" key="4">
    <source>
        <dbReference type="Proteomes" id="UP001329430"/>
    </source>
</evidence>
<comment type="similarity">
    <text evidence="1">Belongs to the lyase 1 family. Argininosuccinate lyase subfamily.</text>
</comment>
<dbReference type="Gene3D" id="1.10.275.10">
    <property type="entry name" value="Fumarase/aspartase (N-terminal domain)"/>
    <property type="match status" value="1"/>
</dbReference>
<comment type="caution">
    <text evidence="3">The sequence shown here is derived from an EMBL/GenBank/DDBJ whole genome shotgun (WGS) entry which is preliminary data.</text>
</comment>
<dbReference type="PRINTS" id="PR00149">
    <property type="entry name" value="FUMRATELYASE"/>
</dbReference>
<dbReference type="PRINTS" id="PR00145">
    <property type="entry name" value="ARGSUCLYASE"/>
</dbReference>
<dbReference type="GO" id="GO:0004056">
    <property type="term" value="F:argininosuccinate lyase activity"/>
    <property type="evidence" value="ECO:0007669"/>
    <property type="project" value="InterPro"/>
</dbReference>
<dbReference type="Gene3D" id="1.20.200.10">
    <property type="entry name" value="Fumarase/aspartase (Central domain)"/>
    <property type="match status" value="1"/>
</dbReference>
<dbReference type="EMBL" id="JAVRBK010000004">
    <property type="protein sequence ID" value="KAK5644680.1"/>
    <property type="molecule type" value="Genomic_DNA"/>
</dbReference>
<dbReference type="PANTHER" id="PTHR43814:SF1">
    <property type="entry name" value="ARGININOSUCCINATE LYASE"/>
    <property type="match status" value="1"/>
</dbReference>
<evidence type="ECO:0000313" key="3">
    <source>
        <dbReference type="EMBL" id="KAK5644680.1"/>
    </source>
</evidence>
<dbReference type="InterPro" id="IPR009049">
    <property type="entry name" value="Argininosuccinate_lyase"/>
</dbReference>
<dbReference type="FunFam" id="1.20.200.10:FF:000015">
    <property type="entry name" value="argininosuccinate lyase isoform X2"/>
    <property type="match status" value="1"/>
</dbReference>
<proteinExistence type="inferred from homology"/>
<dbReference type="InterPro" id="IPR000362">
    <property type="entry name" value="Fumarate_lyase_fam"/>
</dbReference>
<dbReference type="GO" id="GO:0042450">
    <property type="term" value="P:L-arginine biosynthetic process via ornithine"/>
    <property type="evidence" value="ECO:0007669"/>
    <property type="project" value="InterPro"/>
</dbReference>
<dbReference type="CDD" id="cd01359">
    <property type="entry name" value="Argininosuccinate_lyase"/>
    <property type="match status" value="1"/>
</dbReference>
<evidence type="ECO:0000256" key="1">
    <source>
        <dbReference type="ARBA" id="ARBA00010755"/>
    </source>
</evidence>
<dbReference type="InterPro" id="IPR022761">
    <property type="entry name" value="Fumarate_lyase_N"/>
</dbReference>
<dbReference type="InterPro" id="IPR024083">
    <property type="entry name" value="Fumarase/histidase_N"/>
</dbReference>
<dbReference type="InterPro" id="IPR008948">
    <property type="entry name" value="L-Aspartase-like"/>
</dbReference>
<dbReference type="PANTHER" id="PTHR43814">
    <property type="entry name" value="ARGININOSUCCINATE LYASE"/>
    <property type="match status" value="1"/>
</dbReference>
<dbReference type="PROSITE" id="PS00163">
    <property type="entry name" value="FUMARATE_LYASES"/>
    <property type="match status" value="1"/>
</dbReference>
<keyword evidence="4" id="KW-1185">Reference proteome</keyword>
<gene>
    <name evidence="3" type="ORF">RI129_005980</name>
</gene>
<dbReference type="NCBIfam" id="TIGR00838">
    <property type="entry name" value="argH"/>
    <property type="match status" value="1"/>
</dbReference>
<evidence type="ECO:0000259" key="2">
    <source>
        <dbReference type="Pfam" id="PF00206"/>
    </source>
</evidence>
<feature type="domain" description="Fumarate lyase N-terminal" evidence="2">
    <location>
        <begin position="8"/>
        <end position="302"/>
    </location>
</feature>
<reference evidence="3 4" key="1">
    <citation type="journal article" date="2024" name="Insects">
        <title>An Improved Chromosome-Level Genome Assembly of the Firefly Pyrocoelia pectoralis.</title>
        <authorList>
            <person name="Fu X."/>
            <person name="Meyer-Rochow V.B."/>
            <person name="Ballantyne L."/>
            <person name="Zhu X."/>
        </authorList>
    </citation>
    <scope>NUCLEOTIDE SEQUENCE [LARGE SCALE GENOMIC DNA]</scope>
    <source>
        <strain evidence="3">XCY_ONT2</strain>
    </source>
</reference>
<dbReference type="Proteomes" id="UP001329430">
    <property type="component" value="Chromosome 4"/>
</dbReference>
<sequence length="354" mass="40133">MTEKLWGGRFSTSVDDELEKLNSSINIDKELYAEDIAGSIAYAKSLVSVNLLTEEECAQICNGLNRIKTEWDEGRFEIKKNDEDIHTANERRLKELIGEPATKLHVGRSRNDQVATDMKLWLRSHLIDLELLMLELIKVTLERSTKDIDVLMPGYTHLQQAQPVRWSHWLLSHAWSLKSDVDRLEDMKKRVNIMPLGSGALAGNPFDIDRKQLARALDFADVTQNSMQAVSDRDFIVEFLFMCSLTGVHMSRWAEDLIIFCSKEFGYVTIDEAYSTGSSLMPQKRNPDSLELIRGTAGGLFGNCCSLMMTMKGLPSTYNKDMQGDKEVMFDSYHKLQSILKVAIGVIRTLKVSI</sequence>
<name>A0AAN7V9W8_9COLE</name>
<accession>A0AAN7V9W8</accession>
<protein>
    <recommendedName>
        <fullName evidence="2">Fumarate lyase N-terminal domain-containing protein</fullName>
    </recommendedName>
</protein>
<dbReference type="Pfam" id="PF00206">
    <property type="entry name" value="Lyase_1"/>
    <property type="match status" value="1"/>
</dbReference>
<dbReference type="FunFam" id="1.10.275.10:FF:000002">
    <property type="entry name" value="Argininosuccinate lyase"/>
    <property type="match status" value="1"/>
</dbReference>
<dbReference type="InterPro" id="IPR020557">
    <property type="entry name" value="Fumarate_lyase_CS"/>
</dbReference>
<dbReference type="GO" id="GO:0005829">
    <property type="term" value="C:cytosol"/>
    <property type="evidence" value="ECO:0007669"/>
    <property type="project" value="TreeGrafter"/>
</dbReference>
<dbReference type="SUPFAM" id="SSF48557">
    <property type="entry name" value="L-aspartase-like"/>
    <property type="match status" value="1"/>
</dbReference>
<organism evidence="3 4">
    <name type="scientific">Pyrocoelia pectoralis</name>
    <dbReference type="NCBI Taxonomy" id="417401"/>
    <lineage>
        <taxon>Eukaryota</taxon>
        <taxon>Metazoa</taxon>
        <taxon>Ecdysozoa</taxon>
        <taxon>Arthropoda</taxon>
        <taxon>Hexapoda</taxon>
        <taxon>Insecta</taxon>
        <taxon>Pterygota</taxon>
        <taxon>Neoptera</taxon>
        <taxon>Endopterygota</taxon>
        <taxon>Coleoptera</taxon>
        <taxon>Polyphaga</taxon>
        <taxon>Elateriformia</taxon>
        <taxon>Elateroidea</taxon>
        <taxon>Lampyridae</taxon>
        <taxon>Lampyrinae</taxon>
        <taxon>Pyrocoelia</taxon>
    </lineage>
</organism>